<organism evidence="3 4">
    <name type="scientific">Aeromicrobium phragmitis</name>
    <dbReference type="NCBI Taxonomy" id="2478914"/>
    <lineage>
        <taxon>Bacteria</taxon>
        <taxon>Bacillati</taxon>
        <taxon>Actinomycetota</taxon>
        <taxon>Actinomycetes</taxon>
        <taxon>Propionibacteriales</taxon>
        <taxon>Nocardioidaceae</taxon>
        <taxon>Aeromicrobium</taxon>
    </lineage>
</organism>
<dbReference type="PIRSF" id="PIRSF000429">
    <property type="entry name" value="Ac-CoA_Ac_transf"/>
    <property type="match status" value="1"/>
</dbReference>
<dbReference type="Pfam" id="PF00108">
    <property type="entry name" value="Thiolase_N"/>
    <property type="match status" value="1"/>
</dbReference>
<accession>A0A3L8PPB2</accession>
<dbReference type="RefSeq" id="WP_121792663.1">
    <property type="nucleotide sequence ID" value="NZ_RDBF01000001.1"/>
</dbReference>
<evidence type="ECO:0000313" key="3">
    <source>
        <dbReference type="EMBL" id="RLV57255.1"/>
    </source>
</evidence>
<keyword evidence="3" id="KW-0808">Transferase</keyword>
<dbReference type="SUPFAM" id="SSF53901">
    <property type="entry name" value="Thiolase-like"/>
    <property type="match status" value="1"/>
</dbReference>
<comment type="caution">
    <text evidence="3">The sequence shown here is derived from an EMBL/GenBank/DDBJ whole genome shotgun (WGS) entry which is preliminary data.</text>
</comment>
<feature type="domain" description="Thiolase N-terminal" evidence="1">
    <location>
        <begin position="5"/>
        <end position="180"/>
    </location>
</feature>
<keyword evidence="4" id="KW-1185">Reference proteome</keyword>
<dbReference type="OrthoDB" id="9785768at2"/>
<dbReference type="AlphaFoldDB" id="A0A3L8PPB2"/>
<dbReference type="InterPro" id="IPR055140">
    <property type="entry name" value="Thiolase_C_2"/>
</dbReference>
<dbReference type="CDD" id="cd00829">
    <property type="entry name" value="SCP-x_thiolase"/>
    <property type="match status" value="1"/>
</dbReference>
<sequence>MRDRVAIISMACTPFGDHWDKSAADLLVDAATETFAAVGLSPQDVDAYWLGTKGSGDTGKLLSQALRLADKPVTRVENVCATGSDAFRNACLAVASGEVDIAMAIGVEKLKDSGYSGLTRSNPPNDATGISMTAPAAFGMLAPAYAQRYGLDLASLRQVLTRLAWKNYANGAANPRAQYQTVPSPEAIEHSPRVTDLLRIHDCSGVADGAAAAIVVRAEDAARYVRDPLYVKALSFVVGNGEGLVRDHTEFSSIPEVVRSAQQAYDAAGVGEPRRDLALAEVHDCFTPTELVLMEDLGFSRRGEGWRDVLAGDFDRDGALPVNPDGGLKSFGHPIGASGLRMLYECWLQLRSQAPPERQIDLQGRTMGLTQNLGGPPGDCVSFVAIVGTQLSENQT</sequence>
<evidence type="ECO:0000259" key="2">
    <source>
        <dbReference type="Pfam" id="PF22691"/>
    </source>
</evidence>
<protein>
    <submittedName>
        <fullName evidence="3">Acetyl-CoA acetyltransferase</fullName>
    </submittedName>
</protein>
<feature type="domain" description="Thiolase C-terminal" evidence="2">
    <location>
        <begin position="255"/>
        <end position="376"/>
    </location>
</feature>
<dbReference type="Proteomes" id="UP000282515">
    <property type="component" value="Unassembled WGS sequence"/>
</dbReference>
<name>A0A3L8PPB2_9ACTN</name>
<dbReference type="Pfam" id="PF22691">
    <property type="entry name" value="Thiolase_C_1"/>
    <property type="match status" value="1"/>
</dbReference>
<gene>
    <name evidence="3" type="ORF">D9V41_00965</name>
</gene>
<dbReference type="InterPro" id="IPR002155">
    <property type="entry name" value="Thiolase"/>
</dbReference>
<dbReference type="InterPro" id="IPR020616">
    <property type="entry name" value="Thiolase_N"/>
</dbReference>
<reference evidence="3 4" key="1">
    <citation type="submission" date="2018-10" db="EMBL/GenBank/DDBJ databases">
        <title>Aeromicrobium sp. 9W16Y-2 whole genome shotgun sequence.</title>
        <authorList>
            <person name="Li F."/>
        </authorList>
    </citation>
    <scope>NUCLEOTIDE SEQUENCE [LARGE SCALE GENOMIC DNA]</scope>
    <source>
        <strain evidence="3 4">9W16Y-2</strain>
    </source>
</reference>
<dbReference type="EMBL" id="RDBF01000001">
    <property type="protein sequence ID" value="RLV57255.1"/>
    <property type="molecule type" value="Genomic_DNA"/>
</dbReference>
<dbReference type="PANTHER" id="PTHR42870">
    <property type="entry name" value="ACETYL-COA C-ACETYLTRANSFERASE"/>
    <property type="match status" value="1"/>
</dbReference>
<evidence type="ECO:0000259" key="1">
    <source>
        <dbReference type="Pfam" id="PF00108"/>
    </source>
</evidence>
<dbReference type="PANTHER" id="PTHR42870:SF1">
    <property type="entry name" value="NON-SPECIFIC LIPID-TRANSFER PROTEIN-LIKE 2"/>
    <property type="match status" value="1"/>
</dbReference>
<evidence type="ECO:0000313" key="4">
    <source>
        <dbReference type="Proteomes" id="UP000282515"/>
    </source>
</evidence>
<proteinExistence type="predicted"/>
<dbReference type="Gene3D" id="3.40.47.10">
    <property type="match status" value="1"/>
</dbReference>
<dbReference type="GO" id="GO:0016747">
    <property type="term" value="F:acyltransferase activity, transferring groups other than amino-acyl groups"/>
    <property type="evidence" value="ECO:0007669"/>
    <property type="project" value="InterPro"/>
</dbReference>
<dbReference type="NCBIfam" id="NF004810">
    <property type="entry name" value="PRK06157.1"/>
    <property type="match status" value="1"/>
</dbReference>
<dbReference type="InterPro" id="IPR016039">
    <property type="entry name" value="Thiolase-like"/>
</dbReference>